<evidence type="ECO:0000313" key="4">
    <source>
        <dbReference type="Proteomes" id="UP000273270"/>
    </source>
</evidence>
<gene>
    <name evidence="1" type="ORF">EG346_01025</name>
    <name evidence="2" type="ORF">NCTC13533_04021</name>
</gene>
<dbReference type="RefSeq" id="WP_123876710.1">
    <property type="nucleotide sequence ID" value="NZ_CP033920.1"/>
</dbReference>
<name>A0A376EBX1_CHRCU</name>
<dbReference type="EMBL" id="UFVQ01000003">
    <property type="protein sequence ID" value="STD06555.1"/>
    <property type="molecule type" value="Genomic_DNA"/>
</dbReference>
<accession>A0A376EBX1</accession>
<reference evidence="1" key="3">
    <citation type="submission" date="2018-11" db="EMBL/GenBank/DDBJ databases">
        <title>Proposal to divide the Flavobacteriaceae and reorganize its genera based on Amino Acid Identity values calculated from whole genome sequences.</title>
        <authorList>
            <person name="Nicholson A.C."/>
            <person name="Gulvik C.A."/>
            <person name="Whitney A.M."/>
            <person name="Humrighouse B.W."/>
            <person name="Bell M."/>
            <person name="Holmes B."/>
            <person name="Steigerwalt A."/>
            <person name="Villarma A."/>
            <person name="Sheth M."/>
            <person name="Batra D."/>
            <person name="Pryor J."/>
            <person name="Bernardet J.-F."/>
            <person name="Hugo C."/>
            <person name="Kampfer P."/>
            <person name="Newman J."/>
            <person name="Mcquiston J.R."/>
        </authorList>
    </citation>
    <scope>NUCLEOTIDE SEQUENCE</scope>
    <source>
        <strain evidence="1">G0188</strain>
    </source>
</reference>
<dbReference type="Proteomes" id="UP000255224">
    <property type="component" value="Unassembled WGS sequence"/>
</dbReference>
<reference evidence="2 3" key="1">
    <citation type="submission" date="2018-06" db="EMBL/GenBank/DDBJ databases">
        <authorList>
            <consortium name="Pathogen Informatics"/>
            <person name="Doyle S."/>
        </authorList>
    </citation>
    <scope>NUCLEOTIDE SEQUENCE [LARGE SCALE GENOMIC DNA]</scope>
    <source>
        <strain evidence="2 3">NCTC13533</strain>
    </source>
</reference>
<dbReference type="EMBL" id="CP033920">
    <property type="protein sequence ID" value="AZA46885.1"/>
    <property type="molecule type" value="Genomic_DNA"/>
</dbReference>
<dbReference type="KEGG" id="ccau:EG346_01025"/>
<organism evidence="2 3">
    <name type="scientific">Chryseobacterium carnipullorum</name>
    <dbReference type="NCBI Taxonomy" id="1124835"/>
    <lineage>
        <taxon>Bacteria</taxon>
        <taxon>Pseudomonadati</taxon>
        <taxon>Bacteroidota</taxon>
        <taxon>Flavobacteriia</taxon>
        <taxon>Flavobacteriales</taxon>
        <taxon>Weeksellaceae</taxon>
        <taxon>Chryseobacterium group</taxon>
        <taxon>Chryseobacterium</taxon>
    </lineage>
</organism>
<dbReference type="AlphaFoldDB" id="A0A376EBX1"/>
<keyword evidence="4" id="KW-1185">Reference proteome</keyword>
<reference evidence="4" key="2">
    <citation type="submission" date="2018-11" db="EMBL/GenBank/DDBJ databases">
        <title>Proposal to divide the Flavobacteriaceae and reorganize its genera based on Amino Acid Identity values calculated from whole genome sequences.</title>
        <authorList>
            <person name="Nicholson A.C."/>
            <person name="Gulvik C.A."/>
            <person name="Whitney A.M."/>
            <person name="Humrighouse B.W."/>
            <person name="Bell M."/>
            <person name="Holmes B."/>
            <person name="Steigerwalt A.G."/>
            <person name="Villarma A."/>
            <person name="Sheth M."/>
            <person name="Batra D."/>
            <person name="Pryor J."/>
            <person name="Bernardet J.-F."/>
            <person name="Hugo C."/>
            <person name="Kampfer P."/>
            <person name="Newman J."/>
            <person name="McQuiston J.R."/>
        </authorList>
    </citation>
    <scope>NUCLEOTIDE SEQUENCE [LARGE SCALE GENOMIC DNA]</scope>
    <source>
        <strain evidence="4">G0188</strain>
    </source>
</reference>
<dbReference type="Proteomes" id="UP000273270">
    <property type="component" value="Chromosome"/>
</dbReference>
<evidence type="ECO:0000313" key="2">
    <source>
        <dbReference type="EMBL" id="STD06555.1"/>
    </source>
</evidence>
<protein>
    <submittedName>
        <fullName evidence="2">Uncharacterized protein</fullName>
    </submittedName>
</protein>
<dbReference type="OrthoDB" id="1148946at2"/>
<evidence type="ECO:0000313" key="3">
    <source>
        <dbReference type="Proteomes" id="UP000255224"/>
    </source>
</evidence>
<evidence type="ECO:0000313" key="1">
    <source>
        <dbReference type="EMBL" id="AZA46885.1"/>
    </source>
</evidence>
<proteinExistence type="predicted"/>
<sequence>MQNLKKLNTELKNHLEESKKRLINDIVQILKGENVDYLEGKHKVDTKALYFEYEYDYLDIVAWAVDKNGEIITDILKLPGQ</sequence>
<accession>A0A3G6M0H5</accession>